<dbReference type="SUPFAM" id="SSF56801">
    <property type="entry name" value="Acetyl-CoA synthetase-like"/>
    <property type="match status" value="1"/>
</dbReference>
<accession>A0ABD5BIR1</accession>
<name>A0ABD5BIR1_SERMA</name>
<evidence type="ECO:0000313" key="2">
    <source>
        <dbReference type="EMBL" id="MDQ9556551.1"/>
    </source>
</evidence>
<dbReference type="Gene3D" id="3.40.50.980">
    <property type="match status" value="2"/>
</dbReference>
<feature type="non-terminal residue" evidence="2">
    <location>
        <position position="113"/>
    </location>
</feature>
<dbReference type="EMBL" id="JAVIPQ010000198">
    <property type="protein sequence ID" value="MDQ9556551.1"/>
    <property type="molecule type" value="Genomic_DNA"/>
</dbReference>
<dbReference type="RefSeq" id="WP_309213013.1">
    <property type="nucleotide sequence ID" value="NZ_JAVIPQ010000198.1"/>
</dbReference>
<sequence length="113" mass="12114">PLDPAAPAQRLDERLQEVNSPIVRTDRAVQAAAQRLAPGDLCLSADEPLADADAASLPRVDARQLAYVIYTSGTSGRPKGTLCEHRGAANMVLGHTQRLLRNEPDALNCLQFA</sequence>
<proteinExistence type="predicted"/>
<evidence type="ECO:0000259" key="1">
    <source>
        <dbReference type="Pfam" id="PF00501"/>
    </source>
</evidence>
<dbReference type="PANTHER" id="PTHR45527:SF1">
    <property type="entry name" value="FATTY ACID SYNTHASE"/>
    <property type="match status" value="1"/>
</dbReference>
<protein>
    <submittedName>
        <fullName evidence="2">AMP-binding protein</fullName>
    </submittedName>
</protein>
<feature type="non-terminal residue" evidence="2">
    <location>
        <position position="1"/>
    </location>
</feature>
<organism evidence="2 3">
    <name type="scientific">Serratia marcescens</name>
    <dbReference type="NCBI Taxonomy" id="615"/>
    <lineage>
        <taxon>Bacteria</taxon>
        <taxon>Pseudomonadati</taxon>
        <taxon>Pseudomonadota</taxon>
        <taxon>Gammaproteobacteria</taxon>
        <taxon>Enterobacterales</taxon>
        <taxon>Yersiniaceae</taxon>
        <taxon>Serratia</taxon>
    </lineage>
</organism>
<gene>
    <name evidence="2" type="ORF">RF091_13645</name>
</gene>
<dbReference type="PROSITE" id="PS00455">
    <property type="entry name" value="AMP_BINDING"/>
    <property type="match status" value="1"/>
</dbReference>
<feature type="domain" description="AMP-dependent synthetase/ligase" evidence="1">
    <location>
        <begin position="1"/>
        <end position="105"/>
    </location>
</feature>
<comment type="caution">
    <text evidence="2">The sequence shown here is derived from an EMBL/GenBank/DDBJ whole genome shotgun (WGS) entry which is preliminary data.</text>
</comment>
<evidence type="ECO:0000313" key="3">
    <source>
        <dbReference type="Proteomes" id="UP001234811"/>
    </source>
</evidence>
<reference evidence="2 3" key="1">
    <citation type="submission" date="2023-07" db="EMBL/GenBank/DDBJ databases">
        <title>Pathogens genome sequencing project 196.</title>
        <authorList>
            <person name="Cao X."/>
        </authorList>
    </citation>
    <scope>NUCLEOTIDE SEQUENCE [LARGE SCALE GENOMIC DNA]</scope>
    <source>
        <strain evidence="2 3">SM41</strain>
    </source>
</reference>
<dbReference type="PANTHER" id="PTHR45527">
    <property type="entry name" value="NONRIBOSOMAL PEPTIDE SYNTHETASE"/>
    <property type="match status" value="1"/>
</dbReference>
<dbReference type="InterPro" id="IPR020845">
    <property type="entry name" value="AMP-binding_CS"/>
</dbReference>
<dbReference type="Proteomes" id="UP001234811">
    <property type="component" value="Unassembled WGS sequence"/>
</dbReference>
<dbReference type="InterPro" id="IPR000873">
    <property type="entry name" value="AMP-dep_synth/lig_dom"/>
</dbReference>
<dbReference type="Pfam" id="PF00501">
    <property type="entry name" value="AMP-binding"/>
    <property type="match status" value="1"/>
</dbReference>
<dbReference type="AlphaFoldDB" id="A0ABD5BIR1"/>